<evidence type="ECO:0000256" key="1">
    <source>
        <dbReference type="ARBA" id="ARBA00023015"/>
    </source>
</evidence>
<evidence type="ECO:0000313" key="5">
    <source>
        <dbReference type="EMBL" id="SFQ68646.1"/>
    </source>
</evidence>
<dbReference type="InterPro" id="IPR018062">
    <property type="entry name" value="HTH_AraC-typ_CS"/>
</dbReference>
<feature type="domain" description="HTH araC/xylS-type" evidence="4">
    <location>
        <begin position="228"/>
        <end position="326"/>
    </location>
</feature>
<evidence type="ECO:0000313" key="6">
    <source>
        <dbReference type="Proteomes" id="UP000199029"/>
    </source>
</evidence>
<dbReference type="AlphaFoldDB" id="A0A1I6AIY2"/>
<protein>
    <submittedName>
        <fullName evidence="5">AraC-type DNA-binding protein</fullName>
    </submittedName>
</protein>
<dbReference type="SUPFAM" id="SSF46689">
    <property type="entry name" value="Homeodomain-like"/>
    <property type="match status" value="2"/>
</dbReference>
<dbReference type="InterPro" id="IPR018060">
    <property type="entry name" value="HTH_AraC"/>
</dbReference>
<dbReference type="GO" id="GO:0043565">
    <property type="term" value="F:sequence-specific DNA binding"/>
    <property type="evidence" value="ECO:0007669"/>
    <property type="project" value="InterPro"/>
</dbReference>
<keyword evidence="2 5" id="KW-0238">DNA-binding</keyword>
<evidence type="ECO:0000256" key="2">
    <source>
        <dbReference type="ARBA" id="ARBA00023125"/>
    </source>
</evidence>
<evidence type="ECO:0000259" key="4">
    <source>
        <dbReference type="PROSITE" id="PS01124"/>
    </source>
</evidence>
<dbReference type="InterPro" id="IPR053142">
    <property type="entry name" value="PchR_regulatory_protein"/>
</dbReference>
<dbReference type="EMBL" id="FOXS01000005">
    <property type="protein sequence ID" value="SFQ68646.1"/>
    <property type="molecule type" value="Genomic_DNA"/>
</dbReference>
<dbReference type="RefSeq" id="WP_092676967.1">
    <property type="nucleotide sequence ID" value="NZ_FOXS01000005.1"/>
</dbReference>
<dbReference type="InterPro" id="IPR009057">
    <property type="entry name" value="Homeodomain-like_sf"/>
</dbReference>
<gene>
    <name evidence="5" type="ORF">SAMN04515668_3734</name>
</gene>
<proteinExistence type="predicted"/>
<dbReference type="PANTHER" id="PTHR47893:SF1">
    <property type="entry name" value="REGULATORY PROTEIN PCHR"/>
    <property type="match status" value="1"/>
</dbReference>
<dbReference type="Proteomes" id="UP000199029">
    <property type="component" value="Unassembled WGS sequence"/>
</dbReference>
<dbReference type="OrthoDB" id="1156172at2"/>
<dbReference type="SMART" id="SM00342">
    <property type="entry name" value="HTH_ARAC"/>
    <property type="match status" value="1"/>
</dbReference>
<keyword evidence="3" id="KW-0804">Transcription</keyword>
<dbReference type="Pfam" id="PF12833">
    <property type="entry name" value="HTH_18"/>
    <property type="match status" value="1"/>
</dbReference>
<name>A0A1I6AIY2_HYMAR</name>
<keyword evidence="6" id="KW-1185">Reference proteome</keyword>
<sequence>MVFEFVPYPGFDFLKSFGEEFNLPVAGDTLHIPPTLGEGRIRKVDMGPDFRLFVHRYRLKQDLVLKRRAAPLPNHELVSFIFNLNEEPLTLEAEGQEFAFARNTAFAVEISSTDLDTTIHFPAHTDIYFTVVGVLLPALRTLLGVAQPNNVVATILSGAAGFHYHERMGVDEQRILKEMSDVGPVDPLSSLFYRIRVQQLIYCLFEKLLQRDAPPHSPLHKADAEKLALVQAAVLSDLGTPPQLPPLARMAGMSESKLSALFKQVYGDSIYNYYQRARMEEAAFLLRHSGYSVSETGFRLGFTNLSHFTRLFEKHLGAKPKRYSAGG</sequence>
<dbReference type="GO" id="GO:0003700">
    <property type="term" value="F:DNA-binding transcription factor activity"/>
    <property type="evidence" value="ECO:0007669"/>
    <property type="project" value="InterPro"/>
</dbReference>
<dbReference type="PROSITE" id="PS00041">
    <property type="entry name" value="HTH_ARAC_FAMILY_1"/>
    <property type="match status" value="1"/>
</dbReference>
<reference evidence="6" key="1">
    <citation type="submission" date="2016-10" db="EMBL/GenBank/DDBJ databases">
        <authorList>
            <person name="Varghese N."/>
            <person name="Submissions S."/>
        </authorList>
    </citation>
    <scope>NUCLEOTIDE SEQUENCE [LARGE SCALE GENOMIC DNA]</scope>
    <source>
        <strain evidence="6">OR362-8,ATCC BAA-1266,JCM 13504</strain>
    </source>
</reference>
<dbReference type="STRING" id="1227077.SAMN04515668_3734"/>
<dbReference type="PROSITE" id="PS01124">
    <property type="entry name" value="HTH_ARAC_FAMILY_2"/>
    <property type="match status" value="1"/>
</dbReference>
<keyword evidence="1" id="KW-0805">Transcription regulation</keyword>
<evidence type="ECO:0000256" key="3">
    <source>
        <dbReference type="ARBA" id="ARBA00023163"/>
    </source>
</evidence>
<accession>A0A1I6AIY2</accession>
<dbReference type="PANTHER" id="PTHR47893">
    <property type="entry name" value="REGULATORY PROTEIN PCHR"/>
    <property type="match status" value="1"/>
</dbReference>
<organism evidence="5 6">
    <name type="scientific">Hymenobacter arizonensis</name>
    <name type="common">Siccationidurans arizonensis</name>
    <dbReference type="NCBI Taxonomy" id="1227077"/>
    <lineage>
        <taxon>Bacteria</taxon>
        <taxon>Pseudomonadati</taxon>
        <taxon>Bacteroidota</taxon>
        <taxon>Cytophagia</taxon>
        <taxon>Cytophagales</taxon>
        <taxon>Hymenobacteraceae</taxon>
        <taxon>Hymenobacter</taxon>
    </lineage>
</organism>
<dbReference type="Gene3D" id="1.10.10.60">
    <property type="entry name" value="Homeodomain-like"/>
    <property type="match status" value="2"/>
</dbReference>